<feature type="compositionally biased region" description="Low complexity" evidence="1">
    <location>
        <begin position="71"/>
        <end position="85"/>
    </location>
</feature>
<proteinExistence type="predicted"/>
<evidence type="ECO:0000313" key="3">
    <source>
        <dbReference type="Proteomes" id="UP001230426"/>
    </source>
</evidence>
<dbReference type="EMBL" id="JAUSRB010000002">
    <property type="protein sequence ID" value="MDP9870223.1"/>
    <property type="molecule type" value="Genomic_DNA"/>
</dbReference>
<dbReference type="Proteomes" id="UP001230426">
    <property type="component" value="Unassembled WGS sequence"/>
</dbReference>
<feature type="region of interest" description="Disordered" evidence="1">
    <location>
        <begin position="1"/>
        <end position="21"/>
    </location>
</feature>
<reference evidence="2 3" key="1">
    <citation type="submission" date="2023-07" db="EMBL/GenBank/DDBJ databases">
        <title>Sequencing the genomes of 1000 actinobacteria strains.</title>
        <authorList>
            <person name="Klenk H.-P."/>
        </authorList>
    </citation>
    <scope>NUCLEOTIDE SEQUENCE [LARGE SCALE GENOMIC DNA]</scope>
    <source>
        <strain evidence="2 3">DSM 44109</strain>
    </source>
</reference>
<accession>A0ABT9RLP4</accession>
<protein>
    <submittedName>
        <fullName evidence="2">ATP-grasp target RiPP</fullName>
    </submittedName>
</protein>
<organism evidence="2 3">
    <name type="scientific">Streptosporangium brasiliense</name>
    <dbReference type="NCBI Taxonomy" id="47480"/>
    <lineage>
        <taxon>Bacteria</taxon>
        <taxon>Bacillati</taxon>
        <taxon>Actinomycetota</taxon>
        <taxon>Actinomycetes</taxon>
        <taxon>Streptosporangiales</taxon>
        <taxon>Streptosporangiaceae</taxon>
        <taxon>Streptosporangium</taxon>
    </lineage>
</organism>
<name>A0ABT9RLP4_9ACTN</name>
<sequence length="85" mass="8797">MTITAEHPPLAQTPWGLSRTTAPLPEAEALYDTVDLDPVSQLTTFRNEADLIVDMAKTTVTTSKGGGSDGSSGSSNVADDSNTDG</sequence>
<dbReference type="InterPro" id="IPR026496">
    <property type="entry name" value="GRASP_targ"/>
</dbReference>
<gene>
    <name evidence="2" type="ORF">J2S55_009489</name>
</gene>
<comment type="caution">
    <text evidence="2">The sequence shown here is derived from an EMBL/GenBank/DDBJ whole genome shotgun (WGS) entry which is preliminary data.</text>
</comment>
<evidence type="ECO:0000256" key="1">
    <source>
        <dbReference type="SAM" id="MobiDB-lite"/>
    </source>
</evidence>
<keyword evidence="3" id="KW-1185">Reference proteome</keyword>
<dbReference type="RefSeq" id="WP_306875191.1">
    <property type="nucleotide sequence ID" value="NZ_JAUSRB010000002.1"/>
</dbReference>
<dbReference type="NCBIfam" id="TIGR04186">
    <property type="entry name" value="GRASP_targ"/>
    <property type="match status" value="1"/>
</dbReference>
<feature type="region of interest" description="Disordered" evidence="1">
    <location>
        <begin position="60"/>
        <end position="85"/>
    </location>
</feature>
<evidence type="ECO:0000313" key="2">
    <source>
        <dbReference type="EMBL" id="MDP9870223.1"/>
    </source>
</evidence>